<accession>A0A0L6UF20</accession>
<dbReference type="EMBL" id="LAVV01011974">
    <property type="protein sequence ID" value="KNZ47178.1"/>
    <property type="molecule type" value="Genomic_DNA"/>
</dbReference>
<dbReference type="InterPro" id="IPR012337">
    <property type="entry name" value="RNaseH-like_sf"/>
</dbReference>
<dbReference type="Proteomes" id="UP000037035">
    <property type="component" value="Unassembled WGS sequence"/>
</dbReference>
<organism evidence="1 2">
    <name type="scientific">Puccinia sorghi</name>
    <dbReference type="NCBI Taxonomy" id="27349"/>
    <lineage>
        <taxon>Eukaryota</taxon>
        <taxon>Fungi</taxon>
        <taxon>Dikarya</taxon>
        <taxon>Basidiomycota</taxon>
        <taxon>Pucciniomycotina</taxon>
        <taxon>Pucciniomycetes</taxon>
        <taxon>Pucciniales</taxon>
        <taxon>Pucciniaceae</taxon>
        <taxon>Puccinia</taxon>
    </lineage>
</organism>
<evidence type="ECO:0008006" key="3">
    <source>
        <dbReference type="Google" id="ProtNLM"/>
    </source>
</evidence>
<name>A0A0L6UF20_9BASI</name>
<proteinExistence type="predicted"/>
<dbReference type="PANTHER" id="PTHR47501:SF5">
    <property type="entry name" value="HAT C-TERMINAL DIMERISATION DOMAIN-CONTAINING PROTEIN"/>
    <property type="match status" value="1"/>
</dbReference>
<evidence type="ECO:0000313" key="2">
    <source>
        <dbReference type="Proteomes" id="UP000037035"/>
    </source>
</evidence>
<dbReference type="VEuPathDB" id="FungiDB:VP01_662g7"/>
<dbReference type="PANTHER" id="PTHR47501">
    <property type="entry name" value="TRANSPOSASE-RELATED"/>
    <property type="match status" value="1"/>
</dbReference>
<dbReference type="OrthoDB" id="10060245at2759"/>
<sequence length="240" mass="27854">MAKYLKKEKIMPKRIDCQEGRYKQHHKRAVKRILRKDFEGDRIYQLFLFLKSKKKVYLNNEMLKTAIAYFIAEGDLPFSVVKQKSFHNFVSLLNKQAKVKINLLEKQQLISFTQDAWTAKNVTAFMAMTSHFINDNYKMVDLTIAIPHVQVMLLFRIHSKKVYNTTCVTHFTQLQQMLRWPVSLKASYPLSNQEKLLVCIAHMINLVAKAGLVVIGSLEDEASHTLSMTEMDHKNSAMSI</sequence>
<dbReference type="AlphaFoldDB" id="A0A0L6UF20"/>
<protein>
    <recommendedName>
        <fullName evidence="3">HAT C-terminal dimerisation domain-containing protein</fullName>
    </recommendedName>
</protein>
<reference evidence="1 2" key="1">
    <citation type="submission" date="2015-08" db="EMBL/GenBank/DDBJ databases">
        <title>Next Generation Sequencing and Analysis of the Genome of Puccinia sorghi L Schw, the Causal Agent of Maize Common Rust.</title>
        <authorList>
            <person name="Rochi L."/>
            <person name="Burguener G."/>
            <person name="Darino M."/>
            <person name="Turjanski A."/>
            <person name="Kreff E."/>
            <person name="Dieguez M.J."/>
            <person name="Sacco F."/>
        </authorList>
    </citation>
    <scope>NUCLEOTIDE SEQUENCE [LARGE SCALE GENOMIC DNA]</scope>
    <source>
        <strain evidence="1 2">RO10H11247</strain>
    </source>
</reference>
<comment type="caution">
    <text evidence="1">The sequence shown here is derived from an EMBL/GenBank/DDBJ whole genome shotgun (WGS) entry which is preliminary data.</text>
</comment>
<gene>
    <name evidence="1" type="ORF">VP01_662g7</name>
</gene>
<dbReference type="SUPFAM" id="SSF53098">
    <property type="entry name" value="Ribonuclease H-like"/>
    <property type="match status" value="1"/>
</dbReference>
<evidence type="ECO:0000313" key="1">
    <source>
        <dbReference type="EMBL" id="KNZ47178.1"/>
    </source>
</evidence>
<keyword evidence="2" id="KW-1185">Reference proteome</keyword>